<evidence type="ECO:0000256" key="4">
    <source>
        <dbReference type="ARBA" id="ARBA00022759"/>
    </source>
</evidence>
<evidence type="ECO:0000256" key="3">
    <source>
        <dbReference type="ARBA" id="ARBA00022722"/>
    </source>
</evidence>
<dbReference type="RefSeq" id="WP_071139177.1">
    <property type="nucleotide sequence ID" value="NZ_CP035282.1"/>
</dbReference>
<dbReference type="SUPFAM" id="SSF54786">
    <property type="entry name" value="YcfA/nrd intein domain"/>
    <property type="match status" value="1"/>
</dbReference>
<dbReference type="Pfam" id="PF07927">
    <property type="entry name" value="HicA_toxin"/>
    <property type="match status" value="1"/>
</dbReference>
<dbReference type="KEGG" id="spoa:EQM13_11595"/>
<dbReference type="GO" id="GO:0016787">
    <property type="term" value="F:hydrolase activity"/>
    <property type="evidence" value="ECO:0007669"/>
    <property type="project" value="UniProtKB-KW"/>
</dbReference>
<evidence type="ECO:0000256" key="6">
    <source>
        <dbReference type="ARBA" id="ARBA00022884"/>
    </source>
</evidence>
<organism evidence="8 9">
    <name type="scientific">Acidilutibacter cellobiosedens</name>
    <dbReference type="NCBI Taxonomy" id="2507161"/>
    <lineage>
        <taxon>Bacteria</taxon>
        <taxon>Bacillati</taxon>
        <taxon>Bacillota</taxon>
        <taxon>Tissierellia</taxon>
        <taxon>Tissierellales</taxon>
        <taxon>Acidilutibacteraceae</taxon>
        <taxon>Acidilutibacter</taxon>
    </lineage>
</organism>
<dbReference type="GO" id="GO:0004519">
    <property type="term" value="F:endonuclease activity"/>
    <property type="evidence" value="ECO:0007669"/>
    <property type="project" value="UniProtKB-KW"/>
</dbReference>
<dbReference type="Gene3D" id="3.30.920.30">
    <property type="entry name" value="Hypothetical protein"/>
    <property type="match status" value="1"/>
</dbReference>
<evidence type="ECO:0000256" key="7">
    <source>
        <dbReference type="ARBA" id="ARBA00023016"/>
    </source>
</evidence>
<dbReference type="GO" id="GO:0003729">
    <property type="term" value="F:mRNA binding"/>
    <property type="evidence" value="ECO:0007669"/>
    <property type="project" value="InterPro"/>
</dbReference>
<keyword evidence="4" id="KW-0255">Endonuclease</keyword>
<evidence type="ECO:0000256" key="5">
    <source>
        <dbReference type="ARBA" id="ARBA00022801"/>
    </source>
</evidence>
<dbReference type="AlphaFoldDB" id="A0A410QDW8"/>
<keyword evidence="3" id="KW-0540">Nuclease</keyword>
<accession>A0A410QDW8</accession>
<gene>
    <name evidence="8" type="ORF">EQM13_11595</name>
</gene>
<evidence type="ECO:0000313" key="9">
    <source>
        <dbReference type="Proteomes" id="UP000287969"/>
    </source>
</evidence>
<dbReference type="OrthoDB" id="9799854at2"/>
<evidence type="ECO:0000256" key="2">
    <source>
        <dbReference type="ARBA" id="ARBA00022649"/>
    </source>
</evidence>
<keyword evidence="5" id="KW-0378">Hydrolase</keyword>
<comment type="similarity">
    <text evidence="1">Belongs to the HicA mRNA interferase family.</text>
</comment>
<evidence type="ECO:0000313" key="8">
    <source>
        <dbReference type="EMBL" id="QAT62187.1"/>
    </source>
</evidence>
<dbReference type="EMBL" id="CP035282">
    <property type="protein sequence ID" value="QAT62187.1"/>
    <property type="molecule type" value="Genomic_DNA"/>
</dbReference>
<dbReference type="InterPro" id="IPR038570">
    <property type="entry name" value="HicA_sf"/>
</dbReference>
<evidence type="ECO:0000256" key="1">
    <source>
        <dbReference type="ARBA" id="ARBA00006620"/>
    </source>
</evidence>
<sequence length="60" mass="6780">MKTSELLKLLKSNGIRLYRHGKKHDIYYSPITDKTFPVPRHNTEVAGGTLKSILKDAGLK</sequence>
<proteinExistence type="inferred from homology"/>
<dbReference type="InterPro" id="IPR012933">
    <property type="entry name" value="HicA_mRNA_interferase"/>
</dbReference>
<keyword evidence="7" id="KW-0346">Stress response</keyword>
<keyword evidence="9" id="KW-1185">Reference proteome</keyword>
<keyword evidence="2" id="KW-1277">Toxin-antitoxin system</keyword>
<reference evidence="9" key="1">
    <citation type="submission" date="2019-01" db="EMBL/GenBank/DDBJ databases">
        <title>Draft genomes of a novel of Sporanaerobacter strains.</title>
        <authorList>
            <person name="Ma S."/>
        </authorList>
    </citation>
    <scope>NUCLEOTIDE SEQUENCE [LARGE SCALE GENOMIC DNA]</scope>
    <source>
        <strain evidence="9">NJN-17</strain>
    </source>
</reference>
<dbReference type="Proteomes" id="UP000287969">
    <property type="component" value="Chromosome"/>
</dbReference>
<keyword evidence="6" id="KW-0694">RNA-binding</keyword>
<name>A0A410QDW8_9FIRM</name>
<protein>
    <submittedName>
        <fullName evidence="8">Type II toxin-antitoxin system HicA family toxin</fullName>
    </submittedName>
</protein>